<evidence type="ECO:0000313" key="3">
    <source>
        <dbReference type="Proteomes" id="UP001479290"/>
    </source>
</evidence>
<protein>
    <submittedName>
        <fullName evidence="2">Uncharacterized protein</fullName>
    </submittedName>
</protein>
<dbReference type="AlphaFoldDB" id="A0AAW2A4Z4"/>
<dbReference type="Proteomes" id="UP001479290">
    <property type="component" value="Unassembled WGS sequence"/>
</dbReference>
<proteinExistence type="predicted"/>
<keyword evidence="3" id="KW-1185">Reference proteome</keyword>
<gene>
    <name evidence="2" type="ORF">ABG768_001998</name>
</gene>
<comment type="caution">
    <text evidence="2">The sequence shown here is derived from an EMBL/GenBank/DDBJ whole genome shotgun (WGS) entry which is preliminary data.</text>
</comment>
<feature type="compositionally biased region" description="Gly residues" evidence="1">
    <location>
        <begin position="48"/>
        <end position="59"/>
    </location>
</feature>
<accession>A0AAW2A4Z4</accession>
<feature type="region of interest" description="Disordered" evidence="1">
    <location>
        <begin position="33"/>
        <end position="65"/>
    </location>
</feature>
<name>A0AAW2A4Z4_CULAL</name>
<reference evidence="2 3" key="1">
    <citation type="submission" date="2024-05" db="EMBL/GenBank/DDBJ databases">
        <title>A high-quality chromosomal-level genome assembly of Topmouth culter (Culter alburnus).</title>
        <authorList>
            <person name="Zhao H."/>
        </authorList>
    </citation>
    <scope>NUCLEOTIDE SEQUENCE [LARGE SCALE GENOMIC DNA]</scope>
    <source>
        <strain evidence="2">CATC2023</strain>
        <tissue evidence="2">Muscle</tissue>
    </source>
</reference>
<sequence length="100" mass="10488">MASLFIPFDPCRSPDKLKSLFILGNWQRTGGEKDLGGGGCRGLEEEGVVGGKMGPGEGYPGKNASMGSVTGPGFLKQEQPGMVKEGGVFVELWCWGEGPP</sequence>
<evidence type="ECO:0000313" key="2">
    <source>
        <dbReference type="EMBL" id="KAK9967612.1"/>
    </source>
</evidence>
<organism evidence="2 3">
    <name type="scientific">Culter alburnus</name>
    <name type="common">Topmouth culter</name>
    <dbReference type="NCBI Taxonomy" id="194366"/>
    <lineage>
        <taxon>Eukaryota</taxon>
        <taxon>Metazoa</taxon>
        <taxon>Chordata</taxon>
        <taxon>Craniata</taxon>
        <taxon>Vertebrata</taxon>
        <taxon>Euteleostomi</taxon>
        <taxon>Actinopterygii</taxon>
        <taxon>Neopterygii</taxon>
        <taxon>Teleostei</taxon>
        <taxon>Ostariophysi</taxon>
        <taxon>Cypriniformes</taxon>
        <taxon>Xenocyprididae</taxon>
        <taxon>Xenocypridinae</taxon>
        <taxon>Culter</taxon>
    </lineage>
</organism>
<evidence type="ECO:0000256" key="1">
    <source>
        <dbReference type="SAM" id="MobiDB-lite"/>
    </source>
</evidence>
<dbReference type="EMBL" id="JAWDJR010000010">
    <property type="protein sequence ID" value="KAK9967612.1"/>
    <property type="molecule type" value="Genomic_DNA"/>
</dbReference>